<evidence type="ECO:0000313" key="2">
    <source>
        <dbReference type="EMBL" id="RVW10373.1"/>
    </source>
</evidence>
<keyword evidence="3" id="KW-1185">Reference proteome</keyword>
<dbReference type="InterPro" id="IPR029057">
    <property type="entry name" value="PRTase-like"/>
</dbReference>
<protein>
    <submittedName>
        <fullName evidence="2">Phosphoribosyltransferase</fullName>
    </submittedName>
</protein>
<accession>A0A3S3ZX93</accession>
<dbReference type="EMBL" id="RKLP01000002">
    <property type="protein sequence ID" value="RVW10373.1"/>
    <property type="molecule type" value="Genomic_DNA"/>
</dbReference>
<dbReference type="SUPFAM" id="SSF53271">
    <property type="entry name" value="PRTase-like"/>
    <property type="match status" value="1"/>
</dbReference>
<dbReference type="InterPro" id="IPR000836">
    <property type="entry name" value="PRTase_dom"/>
</dbReference>
<dbReference type="GO" id="GO:0016757">
    <property type="term" value="F:glycosyltransferase activity"/>
    <property type="evidence" value="ECO:0007669"/>
    <property type="project" value="UniProtKB-KW"/>
</dbReference>
<dbReference type="OrthoDB" id="9810066at2"/>
<dbReference type="Gene3D" id="3.40.50.2020">
    <property type="match status" value="1"/>
</dbReference>
<dbReference type="CDD" id="cd06223">
    <property type="entry name" value="PRTases_typeI"/>
    <property type="match status" value="1"/>
</dbReference>
<dbReference type="AlphaFoldDB" id="A0A3S3ZX93"/>
<name>A0A3S3ZX93_9NOCA</name>
<dbReference type="Gene3D" id="3.30.1310.20">
    <property type="entry name" value="PRTase-like"/>
    <property type="match status" value="1"/>
</dbReference>
<feature type="domain" description="Phosphoribosyltransferase" evidence="1">
    <location>
        <begin position="8"/>
        <end position="174"/>
    </location>
</feature>
<organism evidence="2 3">
    <name type="scientific">Prescottella agglutinans</name>
    <dbReference type="NCBI Taxonomy" id="1644129"/>
    <lineage>
        <taxon>Bacteria</taxon>
        <taxon>Bacillati</taxon>
        <taxon>Actinomycetota</taxon>
        <taxon>Actinomycetes</taxon>
        <taxon>Mycobacteriales</taxon>
        <taxon>Nocardiaceae</taxon>
        <taxon>Prescottella</taxon>
    </lineage>
</organism>
<dbReference type="RefSeq" id="WP_127914794.1">
    <property type="nucleotide sequence ID" value="NZ_RKLP01000002.1"/>
</dbReference>
<evidence type="ECO:0000259" key="1">
    <source>
        <dbReference type="Pfam" id="PF00156"/>
    </source>
</evidence>
<sequence length="214" mass="22486">MHYATRARAGRALAKSLSHLRGTDPVVLGLPRGGVPVAFEVAHALGAPLDIILVRKLGVPWQPELAMGAIGEGDAEVLNEDVVRLGNVSRRSVDAVRARERQELIRRADTLRGGHPRTPLTGRTAVLVDDGMATGATAAVACQVARAQGASRIVVAVPVASPEAMSRLRVTADEVVCPFVPANLGGVGGAYIDFHQLDDREVTDLLARACEPGT</sequence>
<reference evidence="2 3" key="1">
    <citation type="submission" date="2018-11" db="EMBL/GenBank/DDBJ databases">
        <title>Rhodococcus spongicola sp. nov. and Rhodococcus xishaensis sp. nov. from marine sponges.</title>
        <authorList>
            <person name="Li L."/>
            <person name="Lin H.W."/>
        </authorList>
    </citation>
    <scope>NUCLEOTIDE SEQUENCE [LARGE SCALE GENOMIC DNA]</scope>
    <source>
        <strain evidence="2 3">CCTCC AB2014297</strain>
    </source>
</reference>
<keyword evidence="2" id="KW-0328">Glycosyltransferase</keyword>
<dbReference type="Pfam" id="PF00156">
    <property type="entry name" value="Pribosyltran"/>
    <property type="match status" value="1"/>
</dbReference>
<comment type="caution">
    <text evidence="2">The sequence shown here is derived from an EMBL/GenBank/DDBJ whole genome shotgun (WGS) entry which is preliminary data.</text>
</comment>
<keyword evidence="2" id="KW-0808">Transferase</keyword>
<dbReference type="Proteomes" id="UP000286208">
    <property type="component" value="Unassembled WGS sequence"/>
</dbReference>
<proteinExistence type="predicted"/>
<evidence type="ECO:0000313" key="3">
    <source>
        <dbReference type="Proteomes" id="UP000286208"/>
    </source>
</evidence>
<gene>
    <name evidence="2" type="ORF">EGT67_04115</name>
</gene>